<evidence type="ECO:0000256" key="5">
    <source>
        <dbReference type="ARBA" id="ARBA00023268"/>
    </source>
</evidence>
<dbReference type="GO" id="GO:0006633">
    <property type="term" value="P:fatty acid biosynthetic process"/>
    <property type="evidence" value="ECO:0007669"/>
    <property type="project" value="InterPro"/>
</dbReference>
<sequence>MPAVNGAQNHHHMVGLTEKPAHIPSPAPIAIVGLAGRFPGEATNAKNLWDMCCQGRSAWSEMPSDRFNAKAYFHPNPSKSGCLNARGAYFLKEDVALFDAPFFSITPSEAKAMDPQQRLLLETTYEAFENAGIVLDTIRGTQTGVYVGAAQVDYTGLLFKDVDDIPVYQSTGNSANMLSNRISYVFDVKGTSITMDTACSSSLAALHTACQSLRAGEHTQVVVCGAHIMLNPDTMVGMSMLRLFGEEGISYTYDHRATGYGRGEGVVSLVMKPLDHALRDGDNIRALIRNTGANQDGKTNGITFPSTEAQANLIRSVYHSAGLDPIETDYVEAHGTGTATGDPVEAEAIASVFTVKRTTDNPILVGSVKSNIGHLEAASGLAAMVKTIFAMEEGVIPPNINFEKPNKDIPLKEWKLKVPTSLTAWPKSSTRRASISNFGFGGTNVHVILEQYKPAGHSAGDKTNASNYVNDDVPGFIETRRRRLFIFSANDKAALRTQMLDIASYIDRKSDIGDEEMMDRLAFTLCHRKSSLEWREAVSASTVSELSSALASTDGDGTRPLGKSSIGFVFTGQGAQWFAMGRELLCYTVFAEALQKADRILSGFGAEWSLLDELSKDAKSSLVNRAYLSQPATTAIQIALVRLFSSWDITPSAVVGHSSGEIGAAYAAGAISLEQCMLIAYHRGMLAEALTERRPERPGGMLAIGASPAKVRPMVKRLGSAHAVIACFNAPSLVTVSGDAGAISEIQAEAEKMSLLNRRLKVDVAYHSPHMRDIAGDYLVAIKAVEPNANCSIQFHSSVTGCQIDTAELTAAYWVNNLTSPVRFVDGIEGMYSKGKGPDILVEIGPHSALESPIRDIMKSSGLRSEARYFPSLIRNCDANLTTFSLASALHVLGCRLNFSAVNNLRASSPSKILDDLPSYPWNHSKRHWHESRLRVNHRLRRFPRSDLLGSLVDDFNENEPRWRNILRIADIPWLSDHKVQDSIVFPATGYLVMALEATSQYGALHNVPINLATQYKLQEVKIGRSMVLSEDYSTEVTLILRPREEGSRDSSKSSMAFSISSWTSERGWAEHCQGLISIHQNDQEPNPINGERQMAAQQQQHKSHIGDIQSGCKIPIDPANVYSRFSRAGLDFGPAFQNIIAGRAAKDNAIGTISIPNTSSRMPREFESRLPIHPATFDACLQVIDIASTGGDFSGSDLHVPTFFKEITVCHGLTDTPGTELRVLATRHRPFTDSDTDLHGSFIVVDAKDEDKILIQGRGFVACLLPNQATGEALTGERGLCYQVQCEPCLDLMTREQYTSTFTKHSDMSNVTRQLLDLERAAFYYLQSTLESLPKQRKGVPQVYLEDLHRLICEQLVQVSQRSQPSQTSEWLSCDNDEKQRFLTHLASSDDCGRMVCSMGENFIPIIKEEVEPLSIMLRDNMLESFYRNLEILKLTGNYCADIVMKLAHQNPNMRIIEIGAGTGSATMPVLRALGLKFAHYDFTDISTGFFVRAKEEQKDWGDRISHLRLNVEEDPVAQGFQSESYDLVIAVNVLHATVNLENTMRNVRRLLRNGGKALISEITVHSLVTSITFATLPGWWLSEEAERKDGPLITETAWDSVYRKTGFSGLDGSTQVHGKPVSEASVMLTTAITQQKSSYPETCLIVLDQPHTSLVDAIRPEMQNLTGQGAPVERFPEVDLNNKYGIVLAMGESPFPNLNEIEFKRMQVLFTTARGILWVSRGARSHNPEANMFAGFARCLQKENAGLRIVTLDLDEQNRLPDGQICDVVLRVFKLTFGQDSPRFFADTEFLEVDGVLHVPRIIGNKRKDEYIARETHPPVPTPQPFEQKGRPLELRIGQAGQLDSIHFRDHQSHQHELGKGEVEISVKCIGMNFKDIMIALGQIPFYHDIGIECSGIVTAVGSHVTGISPGTHVCAMTHGAYATTTRVPQHRVAEIPDSLEFPEAASLPVVFCTAQYALKDIGRLCEGESILIHAAAGGVGQAAIMLAQNVKAEVFATVGSLDKKNLIMQTYGIPEDHIFSSRDASFQQELMTMTGQKGVDVVLNSTAGDVLRQSWRCLAPLGRFIEIGKRDLVQNSSLEMEKFLDSVSFSAVDLSVVETSKPSLFKRTLTDVVRMYSDNKIRRITPTTVFPISELQRAMRQMQSGKHAGKIVIEATSDSIVQALPPTSPRTFTDGAAASYLITGGTGGLGRSITRWLAQQGARHIILASRSGTSQTRVQHLVEELKEKEVNLVVAKCDVADRAQVQRLVLECQGTLPPIKGVIHGAMALRDVLFEKMSYTD</sequence>
<feature type="active site" description="Proton donor; for dehydratase activity" evidence="6">
    <location>
        <position position="1179"/>
    </location>
</feature>
<dbReference type="Pfam" id="PF08659">
    <property type="entry name" value="KR"/>
    <property type="match status" value="1"/>
</dbReference>
<evidence type="ECO:0000313" key="10">
    <source>
        <dbReference type="Proteomes" id="UP000664203"/>
    </source>
</evidence>
<dbReference type="InterPro" id="IPR018201">
    <property type="entry name" value="Ketoacyl_synth_AS"/>
</dbReference>
<evidence type="ECO:0000256" key="2">
    <source>
        <dbReference type="ARBA" id="ARBA00022553"/>
    </source>
</evidence>
<dbReference type="GO" id="GO:0004312">
    <property type="term" value="F:fatty acid synthase activity"/>
    <property type="evidence" value="ECO:0007669"/>
    <property type="project" value="TreeGrafter"/>
</dbReference>
<dbReference type="PROSITE" id="PS00606">
    <property type="entry name" value="KS3_1"/>
    <property type="match status" value="1"/>
</dbReference>
<dbReference type="GO" id="GO:0004315">
    <property type="term" value="F:3-oxoacyl-[acyl-carrier-protein] synthase activity"/>
    <property type="evidence" value="ECO:0007669"/>
    <property type="project" value="InterPro"/>
</dbReference>
<feature type="region of interest" description="C-terminal hotdog fold" evidence="6">
    <location>
        <begin position="1114"/>
        <end position="1272"/>
    </location>
</feature>
<dbReference type="InterPro" id="IPR056501">
    <property type="entry name" value="NAD-bd_HRPKS_sdrA"/>
</dbReference>
<dbReference type="SUPFAM" id="SSF53901">
    <property type="entry name" value="Thiolase-like"/>
    <property type="match status" value="1"/>
</dbReference>
<dbReference type="InterPro" id="IPR016036">
    <property type="entry name" value="Malonyl_transacylase_ACP-bd"/>
</dbReference>
<feature type="active site" description="Proton acceptor; for dehydratase activity" evidence="6">
    <location>
        <position position="978"/>
    </location>
</feature>
<dbReference type="InterPro" id="IPR013217">
    <property type="entry name" value="Methyltransf_12"/>
</dbReference>
<dbReference type="InterPro" id="IPR011032">
    <property type="entry name" value="GroES-like_sf"/>
</dbReference>
<dbReference type="InterPro" id="IPR049552">
    <property type="entry name" value="PKS_DH_N"/>
</dbReference>
<evidence type="ECO:0000256" key="1">
    <source>
        <dbReference type="ARBA" id="ARBA00022450"/>
    </source>
</evidence>
<evidence type="ECO:0000256" key="3">
    <source>
        <dbReference type="ARBA" id="ARBA00022679"/>
    </source>
</evidence>
<dbReference type="GO" id="GO:0044550">
    <property type="term" value="P:secondary metabolite biosynthetic process"/>
    <property type="evidence" value="ECO:0007669"/>
    <property type="project" value="TreeGrafter"/>
</dbReference>
<name>A0A8H3IJQ2_9LECA</name>
<evidence type="ECO:0008006" key="11">
    <source>
        <dbReference type="Google" id="ProtNLM"/>
    </source>
</evidence>
<feature type="domain" description="PKS/mFAS DH" evidence="8">
    <location>
        <begin position="946"/>
        <end position="1272"/>
    </location>
</feature>
<dbReference type="PROSITE" id="PS52004">
    <property type="entry name" value="KS3_2"/>
    <property type="match status" value="1"/>
</dbReference>
<dbReference type="InterPro" id="IPR032821">
    <property type="entry name" value="PKS_assoc"/>
</dbReference>
<dbReference type="Pfam" id="PF14765">
    <property type="entry name" value="PS-DH"/>
    <property type="match status" value="1"/>
</dbReference>
<dbReference type="InterPro" id="IPR014031">
    <property type="entry name" value="Ketoacyl_synth_C"/>
</dbReference>
<dbReference type="SUPFAM" id="SSF51735">
    <property type="entry name" value="NAD(P)-binding Rossmann-fold domains"/>
    <property type="match status" value="2"/>
</dbReference>
<dbReference type="InterPro" id="IPR049900">
    <property type="entry name" value="PKS_mFAS_DH"/>
</dbReference>
<evidence type="ECO:0000259" key="8">
    <source>
        <dbReference type="PROSITE" id="PS52019"/>
    </source>
</evidence>
<dbReference type="InterPro" id="IPR001227">
    <property type="entry name" value="Ac_transferase_dom_sf"/>
</dbReference>
<dbReference type="CDD" id="cd00833">
    <property type="entry name" value="PKS"/>
    <property type="match status" value="1"/>
</dbReference>
<dbReference type="PANTHER" id="PTHR43775">
    <property type="entry name" value="FATTY ACID SYNTHASE"/>
    <property type="match status" value="1"/>
</dbReference>
<keyword evidence="5" id="KW-0511">Multifunctional enzyme</keyword>
<keyword evidence="1" id="KW-0596">Phosphopantetheine</keyword>
<dbReference type="SUPFAM" id="SSF53335">
    <property type="entry name" value="S-adenosyl-L-methionine-dependent methyltransferases"/>
    <property type="match status" value="1"/>
</dbReference>
<dbReference type="InterPro" id="IPR020807">
    <property type="entry name" value="PKS_DH"/>
</dbReference>
<dbReference type="SUPFAM" id="SSF52151">
    <property type="entry name" value="FabD/lysophospholipase-like"/>
    <property type="match status" value="1"/>
</dbReference>
<feature type="region of interest" description="N-terminal hotdog fold" evidence="6">
    <location>
        <begin position="946"/>
        <end position="1084"/>
    </location>
</feature>
<dbReference type="Proteomes" id="UP000664203">
    <property type="component" value="Unassembled WGS sequence"/>
</dbReference>
<protein>
    <recommendedName>
        <fullName evidence="11">Polyketide synthase</fullName>
    </recommendedName>
</protein>
<dbReference type="GO" id="GO:0016491">
    <property type="term" value="F:oxidoreductase activity"/>
    <property type="evidence" value="ECO:0007669"/>
    <property type="project" value="UniProtKB-KW"/>
</dbReference>
<dbReference type="Gene3D" id="3.40.50.150">
    <property type="entry name" value="Vaccinia Virus protein VP39"/>
    <property type="match status" value="1"/>
</dbReference>
<dbReference type="Gene3D" id="3.40.366.10">
    <property type="entry name" value="Malonyl-Coenzyme A Acyl Carrier Protein, domain 2"/>
    <property type="match status" value="1"/>
</dbReference>
<dbReference type="InterPro" id="IPR036291">
    <property type="entry name" value="NAD(P)-bd_dom_sf"/>
</dbReference>
<dbReference type="PANTHER" id="PTHR43775:SF13">
    <property type="entry name" value="POLYKETIDE SYNTHASE 1"/>
    <property type="match status" value="1"/>
</dbReference>
<dbReference type="InterPro" id="IPR049551">
    <property type="entry name" value="PKS_DH_C"/>
</dbReference>
<dbReference type="Pfam" id="PF13602">
    <property type="entry name" value="ADH_zinc_N_2"/>
    <property type="match status" value="1"/>
</dbReference>
<keyword evidence="10" id="KW-1185">Reference proteome</keyword>
<dbReference type="PROSITE" id="PS52019">
    <property type="entry name" value="PKS_MFAS_DH"/>
    <property type="match status" value="1"/>
</dbReference>
<dbReference type="InterPro" id="IPR042104">
    <property type="entry name" value="PKS_dehydratase_sf"/>
</dbReference>
<dbReference type="Pfam" id="PF23114">
    <property type="entry name" value="NAD-bd_HRPKS_sdrA"/>
    <property type="match status" value="1"/>
</dbReference>
<dbReference type="InterPro" id="IPR057326">
    <property type="entry name" value="KR_dom"/>
</dbReference>
<dbReference type="Gene3D" id="3.40.47.10">
    <property type="match status" value="1"/>
</dbReference>
<dbReference type="Pfam" id="PF16197">
    <property type="entry name" value="KAsynt_C_assoc"/>
    <property type="match status" value="1"/>
</dbReference>
<dbReference type="InterPro" id="IPR013154">
    <property type="entry name" value="ADH-like_N"/>
</dbReference>
<dbReference type="Pfam" id="PF08240">
    <property type="entry name" value="ADH_N"/>
    <property type="match status" value="1"/>
</dbReference>
<comment type="caution">
    <text evidence="9">The sequence shown here is derived from an EMBL/GenBank/DDBJ whole genome shotgun (WGS) entry which is preliminary data.</text>
</comment>
<dbReference type="OrthoDB" id="329835at2759"/>
<organism evidence="9 10">
    <name type="scientific">Alectoria fallacina</name>
    <dbReference type="NCBI Taxonomy" id="1903189"/>
    <lineage>
        <taxon>Eukaryota</taxon>
        <taxon>Fungi</taxon>
        <taxon>Dikarya</taxon>
        <taxon>Ascomycota</taxon>
        <taxon>Pezizomycotina</taxon>
        <taxon>Lecanoromycetes</taxon>
        <taxon>OSLEUM clade</taxon>
        <taxon>Lecanoromycetidae</taxon>
        <taxon>Lecanorales</taxon>
        <taxon>Lecanorineae</taxon>
        <taxon>Parmeliaceae</taxon>
        <taxon>Alectoria</taxon>
    </lineage>
</organism>
<dbReference type="InterPro" id="IPR029063">
    <property type="entry name" value="SAM-dependent_MTases_sf"/>
</dbReference>
<dbReference type="CDD" id="cd02440">
    <property type="entry name" value="AdoMet_MTases"/>
    <property type="match status" value="1"/>
</dbReference>
<keyword evidence="3" id="KW-0808">Transferase</keyword>
<dbReference type="SUPFAM" id="SSF55048">
    <property type="entry name" value="Probable ACP-binding domain of malonyl-CoA ACP transacylase"/>
    <property type="match status" value="1"/>
</dbReference>
<keyword evidence="2" id="KW-0597">Phosphoprotein</keyword>
<dbReference type="Gene3D" id="3.30.70.3290">
    <property type="match status" value="1"/>
</dbReference>
<dbReference type="SMART" id="SM00822">
    <property type="entry name" value="PKS_KR"/>
    <property type="match status" value="1"/>
</dbReference>
<keyword evidence="4" id="KW-0560">Oxidoreductase</keyword>
<evidence type="ECO:0000256" key="6">
    <source>
        <dbReference type="PROSITE-ProRule" id="PRU01363"/>
    </source>
</evidence>
<accession>A0A8H3IJQ2</accession>
<dbReference type="Gene3D" id="3.90.180.10">
    <property type="entry name" value="Medium-chain alcohol dehydrogenases, catalytic domain"/>
    <property type="match status" value="1"/>
</dbReference>
<reference evidence="9" key="1">
    <citation type="submission" date="2021-03" db="EMBL/GenBank/DDBJ databases">
        <authorList>
            <person name="Tagirdzhanova G."/>
        </authorList>
    </citation>
    <scope>NUCLEOTIDE SEQUENCE</scope>
</reference>
<dbReference type="Pfam" id="PF02801">
    <property type="entry name" value="Ketoacyl-synt_C"/>
    <property type="match status" value="1"/>
</dbReference>
<dbReference type="EMBL" id="CAJPDR010000168">
    <property type="protein sequence ID" value="CAF9923425.1"/>
    <property type="molecule type" value="Genomic_DNA"/>
</dbReference>
<dbReference type="InterPro" id="IPR016039">
    <property type="entry name" value="Thiolase-like"/>
</dbReference>
<dbReference type="InterPro" id="IPR020841">
    <property type="entry name" value="PKS_Beta-ketoAc_synthase_dom"/>
</dbReference>
<evidence type="ECO:0000256" key="4">
    <source>
        <dbReference type="ARBA" id="ARBA00023002"/>
    </source>
</evidence>
<dbReference type="Pfam" id="PF00109">
    <property type="entry name" value="ketoacyl-synt"/>
    <property type="match status" value="1"/>
</dbReference>
<evidence type="ECO:0000259" key="7">
    <source>
        <dbReference type="PROSITE" id="PS52004"/>
    </source>
</evidence>
<dbReference type="Gene3D" id="3.10.129.110">
    <property type="entry name" value="Polyketide synthase dehydratase"/>
    <property type="match status" value="1"/>
</dbReference>
<dbReference type="FunFam" id="3.40.47.10:FF:000019">
    <property type="entry name" value="Polyketide synthase type I"/>
    <property type="match status" value="1"/>
</dbReference>
<evidence type="ECO:0000313" key="9">
    <source>
        <dbReference type="EMBL" id="CAF9923425.1"/>
    </source>
</evidence>
<dbReference type="SMART" id="SM00826">
    <property type="entry name" value="PKS_DH"/>
    <property type="match status" value="1"/>
</dbReference>
<proteinExistence type="predicted"/>
<feature type="domain" description="Ketosynthase family 3 (KS3)" evidence="7">
    <location>
        <begin position="26"/>
        <end position="451"/>
    </location>
</feature>
<dbReference type="InterPro" id="IPR014030">
    <property type="entry name" value="Ketoacyl_synth_N"/>
</dbReference>
<dbReference type="Pfam" id="PF08242">
    <property type="entry name" value="Methyltransf_12"/>
    <property type="match status" value="1"/>
</dbReference>
<dbReference type="SMART" id="SM00829">
    <property type="entry name" value="PKS_ER"/>
    <property type="match status" value="1"/>
</dbReference>
<dbReference type="FunFam" id="3.40.50.720:FF:000209">
    <property type="entry name" value="Polyketide synthase Pks12"/>
    <property type="match status" value="1"/>
</dbReference>
<dbReference type="InterPro" id="IPR050091">
    <property type="entry name" value="PKS_NRPS_Biosynth_Enz"/>
</dbReference>
<dbReference type="Gene3D" id="3.40.50.720">
    <property type="entry name" value="NAD(P)-binding Rossmann-like Domain"/>
    <property type="match status" value="1"/>
</dbReference>
<dbReference type="InterPro" id="IPR014043">
    <property type="entry name" value="Acyl_transferase_dom"/>
</dbReference>
<dbReference type="SMART" id="SM00827">
    <property type="entry name" value="PKS_AT"/>
    <property type="match status" value="1"/>
</dbReference>
<dbReference type="InterPro" id="IPR013968">
    <property type="entry name" value="PKS_KR"/>
</dbReference>
<dbReference type="CDD" id="cd05195">
    <property type="entry name" value="enoyl_red"/>
    <property type="match status" value="1"/>
</dbReference>
<dbReference type="GO" id="GO:1901336">
    <property type="term" value="P:lactone biosynthetic process"/>
    <property type="evidence" value="ECO:0007669"/>
    <property type="project" value="UniProtKB-ARBA"/>
</dbReference>
<dbReference type="InterPro" id="IPR016035">
    <property type="entry name" value="Acyl_Trfase/lysoPLipase"/>
</dbReference>
<gene>
    <name evidence="9" type="ORF">ALECFALPRED_002380</name>
</gene>
<dbReference type="Pfam" id="PF00698">
    <property type="entry name" value="Acyl_transf_1"/>
    <property type="match status" value="1"/>
</dbReference>
<dbReference type="Pfam" id="PF21089">
    <property type="entry name" value="PKS_DH_N"/>
    <property type="match status" value="1"/>
</dbReference>
<dbReference type="SMART" id="SM00825">
    <property type="entry name" value="PKS_KS"/>
    <property type="match status" value="1"/>
</dbReference>
<dbReference type="InterPro" id="IPR020843">
    <property type="entry name" value="ER"/>
</dbReference>
<dbReference type="SUPFAM" id="SSF50129">
    <property type="entry name" value="GroES-like"/>
    <property type="match status" value="1"/>
</dbReference>